<keyword evidence="3 5" id="KW-1133">Transmembrane helix</keyword>
<accession>A0A0B7MIG6</accession>
<evidence type="ECO:0000313" key="7">
    <source>
        <dbReference type="EMBL" id="CEO87731.1"/>
    </source>
</evidence>
<feature type="transmembrane region" description="Helical" evidence="5">
    <location>
        <begin position="35"/>
        <end position="52"/>
    </location>
</feature>
<evidence type="ECO:0000259" key="6">
    <source>
        <dbReference type="Pfam" id="PF04932"/>
    </source>
</evidence>
<evidence type="ECO:0000256" key="5">
    <source>
        <dbReference type="SAM" id="Phobius"/>
    </source>
</evidence>
<protein>
    <recommendedName>
        <fullName evidence="6">O-antigen ligase-related domain-containing protein</fullName>
    </recommendedName>
</protein>
<feature type="transmembrane region" description="Helical" evidence="5">
    <location>
        <begin position="6"/>
        <end position="23"/>
    </location>
</feature>
<keyword evidence="8" id="KW-1185">Reference proteome</keyword>
<dbReference type="EMBL" id="CDRZ01000025">
    <property type="protein sequence ID" value="CEO87731.1"/>
    <property type="molecule type" value="Genomic_DNA"/>
</dbReference>
<dbReference type="PANTHER" id="PTHR37422">
    <property type="entry name" value="TEICHURONIC ACID BIOSYNTHESIS PROTEIN TUAE"/>
    <property type="match status" value="1"/>
</dbReference>
<sequence length="195" mass="22197">MILITLSRTALLGLIIFYLIYIIGNNRFSFQNKLAVVLIAVLLLIPLSYFVLMSKGASFGSTLEHTFLTRYFRWETAIEVFAEHPLIGYGLDRSVNIVSNYHYIGGNMPELGSTHNDYIDVLIKSGIIGLLVFLAFCMKVICEGIRKSRLLFLIMLLMLAFAVIQNPFKNVLLMFYLYFIIGAVLLNFHKQNILS</sequence>
<dbReference type="GO" id="GO:0016020">
    <property type="term" value="C:membrane"/>
    <property type="evidence" value="ECO:0007669"/>
    <property type="project" value="UniProtKB-SubCell"/>
</dbReference>
<evidence type="ECO:0000256" key="1">
    <source>
        <dbReference type="ARBA" id="ARBA00004141"/>
    </source>
</evidence>
<feature type="domain" description="O-antigen ligase-related" evidence="6">
    <location>
        <begin position="1"/>
        <end position="134"/>
    </location>
</feature>
<keyword evidence="2 5" id="KW-0812">Transmembrane</keyword>
<comment type="subcellular location">
    <subcellularLocation>
        <location evidence="1">Membrane</location>
        <topology evidence="1">Multi-pass membrane protein</topology>
    </subcellularLocation>
</comment>
<gene>
    <name evidence="7" type="ORF">SSCH_1200007</name>
</gene>
<dbReference type="InterPro" id="IPR051533">
    <property type="entry name" value="WaaL-like"/>
</dbReference>
<evidence type="ECO:0000256" key="3">
    <source>
        <dbReference type="ARBA" id="ARBA00022989"/>
    </source>
</evidence>
<reference evidence="8" key="1">
    <citation type="submission" date="2015-01" db="EMBL/GenBank/DDBJ databases">
        <authorList>
            <person name="Manzoor Shahid"/>
            <person name="Zubair Saima"/>
        </authorList>
    </citation>
    <scope>NUCLEOTIDE SEQUENCE [LARGE SCALE GENOMIC DNA]</scope>
    <source>
        <strain evidence="8">Sp3</strain>
    </source>
</reference>
<feature type="transmembrane region" description="Helical" evidence="5">
    <location>
        <begin position="150"/>
        <end position="165"/>
    </location>
</feature>
<evidence type="ECO:0000256" key="4">
    <source>
        <dbReference type="ARBA" id="ARBA00023136"/>
    </source>
</evidence>
<dbReference type="InterPro" id="IPR007016">
    <property type="entry name" value="O-antigen_ligase-rel_domated"/>
</dbReference>
<proteinExistence type="predicted"/>
<evidence type="ECO:0000256" key="2">
    <source>
        <dbReference type="ARBA" id="ARBA00022692"/>
    </source>
</evidence>
<evidence type="ECO:0000313" key="8">
    <source>
        <dbReference type="Proteomes" id="UP000046155"/>
    </source>
</evidence>
<organism evidence="7 8">
    <name type="scientific">Syntrophaceticus schinkii</name>
    <dbReference type="NCBI Taxonomy" id="499207"/>
    <lineage>
        <taxon>Bacteria</taxon>
        <taxon>Bacillati</taxon>
        <taxon>Bacillota</taxon>
        <taxon>Clostridia</taxon>
        <taxon>Thermoanaerobacterales</taxon>
        <taxon>Thermoanaerobacterales Family III. Incertae Sedis</taxon>
        <taxon>Syntrophaceticus</taxon>
    </lineage>
</organism>
<keyword evidence="4 5" id="KW-0472">Membrane</keyword>
<dbReference type="Proteomes" id="UP000046155">
    <property type="component" value="Unassembled WGS sequence"/>
</dbReference>
<feature type="transmembrane region" description="Helical" evidence="5">
    <location>
        <begin position="118"/>
        <end position="138"/>
    </location>
</feature>
<feature type="transmembrane region" description="Helical" evidence="5">
    <location>
        <begin position="171"/>
        <end position="188"/>
    </location>
</feature>
<dbReference type="PANTHER" id="PTHR37422:SF17">
    <property type="entry name" value="O-ANTIGEN LIGASE"/>
    <property type="match status" value="1"/>
</dbReference>
<dbReference type="Pfam" id="PF04932">
    <property type="entry name" value="Wzy_C"/>
    <property type="match status" value="1"/>
</dbReference>
<dbReference type="AlphaFoldDB" id="A0A0B7MIG6"/>
<name>A0A0B7MIG6_9FIRM</name>